<sequence length="86" mass="9953">MYEFETAAELSDGMSGVWLVTTGNGQYVWDLNEQTWAELVGEPTRTIRCAMYPAVGMYSLVWFEPHDADARLWYLSDRVTSIKRLR</sequence>
<dbReference type="Proteomes" id="UP000321797">
    <property type="component" value="Unassembled WGS sequence"/>
</dbReference>
<comment type="caution">
    <text evidence="1">The sequence shown here is derived from an EMBL/GenBank/DDBJ whole genome shotgun (WGS) entry which is preliminary data.</text>
</comment>
<dbReference type="RefSeq" id="WP_276760997.1">
    <property type="nucleotide sequence ID" value="NZ_SSGD01000066.1"/>
</dbReference>
<reference evidence="1 2" key="1">
    <citation type="submission" date="2018-09" db="EMBL/GenBank/DDBJ databases">
        <title>Metagenome Assembled Genomes from an Advanced Water Purification Facility.</title>
        <authorList>
            <person name="Stamps B.W."/>
            <person name="Spear J.R."/>
        </authorList>
    </citation>
    <scope>NUCLEOTIDE SEQUENCE [LARGE SCALE GENOMIC DNA]</scope>
    <source>
        <strain evidence="1">Bin_29_2</strain>
    </source>
</reference>
<name>A0A5C7Y1T5_9MYCO</name>
<organism evidence="1 2">
    <name type="scientific">Mycolicibacter arupensis</name>
    <dbReference type="NCBI Taxonomy" id="342002"/>
    <lineage>
        <taxon>Bacteria</taxon>
        <taxon>Bacillati</taxon>
        <taxon>Actinomycetota</taxon>
        <taxon>Actinomycetes</taxon>
        <taxon>Mycobacteriales</taxon>
        <taxon>Mycobacteriaceae</taxon>
        <taxon>Mycolicibacter</taxon>
    </lineage>
</organism>
<dbReference type="AlphaFoldDB" id="A0A5C7Y1T5"/>
<dbReference type="EMBL" id="SSGD01000066">
    <property type="protein sequence ID" value="TXI55581.1"/>
    <property type="molecule type" value="Genomic_DNA"/>
</dbReference>
<accession>A0A5C7Y1T5</accession>
<evidence type="ECO:0000313" key="2">
    <source>
        <dbReference type="Proteomes" id="UP000321797"/>
    </source>
</evidence>
<evidence type="ECO:0000313" key="1">
    <source>
        <dbReference type="EMBL" id="TXI55581.1"/>
    </source>
</evidence>
<protein>
    <submittedName>
        <fullName evidence="1">Uncharacterized protein</fullName>
    </submittedName>
</protein>
<proteinExistence type="predicted"/>
<gene>
    <name evidence="1" type="ORF">E6Q54_12315</name>
</gene>